<dbReference type="EMBL" id="LT629772">
    <property type="protein sequence ID" value="SDS77349.1"/>
    <property type="molecule type" value="Genomic_DNA"/>
</dbReference>
<keyword evidence="2" id="KW-0560">Oxidoreductase</keyword>
<accession>A0A1H1UZL4</accession>
<proteinExistence type="inferred from homology"/>
<organism evidence="3 4">
    <name type="scientific">Microlunatus soli</name>
    <dbReference type="NCBI Taxonomy" id="630515"/>
    <lineage>
        <taxon>Bacteria</taxon>
        <taxon>Bacillati</taxon>
        <taxon>Actinomycetota</taxon>
        <taxon>Actinomycetes</taxon>
        <taxon>Propionibacteriales</taxon>
        <taxon>Propionibacteriaceae</taxon>
        <taxon>Microlunatus</taxon>
    </lineage>
</organism>
<dbReference type="STRING" id="630515.SAMN04489812_2982"/>
<dbReference type="Pfam" id="PF13561">
    <property type="entry name" value="adh_short_C2"/>
    <property type="match status" value="1"/>
</dbReference>
<keyword evidence="4" id="KW-1185">Reference proteome</keyword>
<dbReference type="PANTHER" id="PTHR42760:SF115">
    <property type="entry name" value="3-OXOACYL-[ACYL-CARRIER-PROTEIN] REDUCTASE FABG"/>
    <property type="match status" value="1"/>
</dbReference>
<reference evidence="3 4" key="1">
    <citation type="submission" date="2016-10" db="EMBL/GenBank/DDBJ databases">
        <authorList>
            <person name="de Groot N.N."/>
        </authorList>
    </citation>
    <scope>NUCLEOTIDE SEQUENCE [LARGE SCALE GENOMIC DNA]</scope>
    <source>
        <strain evidence="3 4">DSM 21800</strain>
    </source>
</reference>
<dbReference type="OrthoDB" id="9775296at2"/>
<dbReference type="Gene3D" id="3.40.50.720">
    <property type="entry name" value="NAD(P)-binding Rossmann-like Domain"/>
    <property type="match status" value="1"/>
</dbReference>
<evidence type="ECO:0000313" key="3">
    <source>
        <dbReference type="EMBL" id="SDS77349.1"/>
    </source>
</evidence>
<evidence type="ECO:0000313" key="4">
    <source>
        <dbReference type="Proteomes" id="UP000199103"/>
    </source>
</evidence>
<dbReference type="NCBIfam" id="NF005309">
    <property type="entry name" value="PRK06841.1"/>
    <property type="match status" value="1"/>
</dbReference>
<protein>
    <submittedName>
        <fullName evidence="3">NAD(P)-dependent dehydrogenase, short-chain alcohol dehydrogenase family</fullName>
    </submittedName>
</protein>
<dbReference type="Proteomes" id="UP000199103">
    <property type="component" value="Chromosome I"/>
</dbReference>
<dbReference type="CDD" id="cd05233">
    <property type="entry name" value="SDR_c"/>
    <property type="match status" value="1"/>
</dbReference>
<dbReference type="AlphaFoldDB" id="A0A1H1UZL4"/>
<dbReference type="PROSITE" id="PS00061">
    <property type="entry name" value="ADH_SHORT"/>
    <property type="match status" value="1"/>
</dbReference>
<dbReference type="RefSeq" id="WP_091525995.1">
    <property type="nucleotide sequence ID" value="NZ_LT629772.1"/>
</dbReference>
<gene>
    <name evidence="3" type="ORF">SAMN04489812_2982</name>
</gene>
<evidence type="ECO:0000256" key="2">
    <source>
        <dbReference type="ARBA" id="ARBA00023002"/>
    </source>
</evidence>
<dbReference type="SUPFAM" id="SSF51735">
    <property type="entry name" value="NAD(P)-binding Rossmann-fold domains"/>
    <property type="match status" value="1"/>
</dbReference>
<dbReference type="InterPro" id="IPR036291">
    <property type="entry name" value="NAD(P)-bd_dom_sf"/>
</dbReference>
<dbReference type="PRINTS" id="PR00080">
    <property type="entry name" value="SDRFAMILY"/>
</dbReference>
<evidence type="ECO:0000256" key="1">
    <source>
        <dbReference type="ARBA" id="ARBA00006484"/>
    </source>
</evidence>
<dbReference type="PRINTS" id="PR00081">
    <property type="entry name" value="GDHRDH"/>
</dbReference>
<dbReference type="PANTHER" id="PTHR42760">
    <property type="entry name" value="SHORT-CHAIN DEHYDROGENASES/REDUCTASES FAMILY MEMBER"/>
    <property type="match status" value="1"/>
</dbReference>
<dbReference type="InterPro" id="IPR020904">
    <property type="entry name" value="Sc_DH/Rdtase_CS"/>
</dbReference>
<dbReference type="GO" id="GO:0016616">
    <property type="term" value="F:oxidoreductase activity, acting on the CH-OH group of donors, NAD or NADP as acceptor"/>
    <property type="evidence" value="ECO:0007669"/>
    <property type="project" value="TreeGrafter"/>
</dbReference>
<comment type="similarity">
    <text evidence="1">Belongs to the short-chain dehydrogenases/reductases (SDR) family.</text>
</comment>
<dbReference type="InterPro" id="IPR002347">
    <property type="entry name" value="SDR_fam"/>
</dbReference>
<sequence>MITAADTDVSSVAVRLDGKVAVITGGGSGIGSAIADFYAASGATVGVLDRDLGAARAVADRLGGTAFAVEVDVADQQSVGQAVDAVLDTAGRIDVLVNSAGVARLAPADSIDPEQWHSTLDVNLTGSFLMAQRVGRTMLEQRSGRIISLASQAATVALPEHVAYCASKAGLLGMTRVLALEWGPYGVTANTISPTVVLTPLGIDAWDNEKGRAHQAEVPVGRFAMPNEIAAAAGYLASDAAAMINGADLAIDGGFTIR</sequence>
<name>A0A1H1UZL4_9ACTN</name>
<dbReference type="FunFam" id="3.40.50.720:FF:000084">
    <property type="entry name" value="Short-chain dehydrogenase reductase"/>
    <property type="match status" value="1"/>
</dbReference>